<dbReference type="STRING" id="564137.SAMN04488238_104104"/>
<evidence type="ECO:0000313" key="2">
    <source>
        <dbReference type="EMBL" id="SDW89083.1"/>
    </source>
</evidence>
<dbReference type="OrthoDB" id="7160947at2"/>
<evidence type="ECO:0000313" key="3">
    <source>
        <dbReference type="Proteomes" id="UP000198539"/>
    </source>
</evidence>
<feature type="region of interest" description="Disordered" evidence="1">
    <location>
        <begin position="1"/>
        <end position="28"/>
    </location>
</feature>
<accession>A0A1H2X859</accession>
<dbReference type="Pfam" id="PF05258">
    <property type="entry name" value="DciA"/>
    <property type="match status" value="1"/>
</dbReference>
<protein>
    <recommendedName>
        <fullName evidence="4">RNA-binding protein</fullName>
    </recommendedName>
</protein>
<organism evidence="2 3">
    <name type="scientific">Roseicitreum antarcticum</name>
    <dbReference type="NCBI Taxonomy" id="564137"/>
    <lineage>
        <taxon>Bacteria</taxon>
        <taxon>Pseudomonadati</taxon>
        <taxon>Pseudomonadota</taxon>
        <taxon>Alphaproteobacteria</taxon>
        <taxon>Rhodobacterales</taxon>
        <taxon>Paracoccaceae</taxon>
        <taxon>Roseicitreum</taxon>
    </lineage>
</organism>
<sequence>MAKTPAYGGKGGGSARPARRTRGFEPAAGLMRDRIRTAGESRGFAASRILTHWAEVVGEEIARQCRPVNVSYKKGGFGATLTLLTTGPAAPMLQMQLPAIRDRVNAVYGYNAIAKISLTQTAPQGFAEGQAQFAPAPAPAPKAPPPQVVREASALSQGVSDDGLRAALEALACNVLARHGGPRDA</sequence>
<name>A0A1H2X859_9RHOB</name>
<evidence type="ECO:0008006" key="4">
    <source>
        <dbReference type="Google" id="ProtNLM"/>
    </source>
</evidence>
<dbReference type="EMBL" id="FNOM01000004">
    <property type="protein sequence ID" value="SDW89083.1"/>
    <property type="molecule type" value="Genomic_DNA"/>
</dbReference>
<dbReference type="InterPro" id="IPR007922">
    <property type="entry name" value="DciA-like"/>
</dbReference>
<dbReference type="RefSeq" id="WP_092887407.1">
    <property type="nucleotide sequence ID" value="NZ_CP061498.1"/>
</dbReference>
<keyword evidence="3" id="KW-1185">Reference proteome</keyword>
<evidence type="ECO:0000256" key="1">
    <source>
        <dbReference type="SAM" id="MobiDB-lite"/>
    </source>
</evidence>
<dbReference type="Proteomes" id="UP000198539">
    <property type="component" value="Unassembled WGS sequence"/>
</dbReference>
<dbReference type="AlphaFoldDB" id="A0A1H2X859"/>
<reference evidence="2 3" key="1">
    <citation type="submission" date="2016-10" db="EMBL/GenBank/DDBJ databases">
        <authorList>
            <person name="de Groot N.N."/>
        </authorList>
    </citation>
    <scope>NUCLEOTIDE SEQUENCE [LARGE SCALE GENOMIC DNA]</scope>
    <source>
        <strain evidence="2 3">CGMCC 1.8894</strain>
    </source>
</reference>
<proteinExistence type="predicted"/>
<gene>
    <name evidence="2" type="ORF">SAMN04488238_104104</name>
</gene>